<dbReference type="EMBL" id="QGDO01000007">
    <property type="protein sequence ID" value="PWJ38517.1"/>
    <property type="molecule type" value="Genomic_DNA"/>
</dbReference>
<sequence>MYQNKPKTATNKTEDIATPLVSIVTINFCNEKITMEMLASISKANYPALEVIVVDNGSLKDYTKDFEQVYPEVKVIVSEKNLGFAGANNLGIKEAKGDYVYLVNNDTEFTDRTILPLIEKLEKEKYIGAISPKIQYFFQPDHIQYAGLTAINPFTGRNKMIGHREKDTGQYDAFYETDFAHGAAMMIRKSVIDLVGPMQTDYFLYYEELDWCESIKKSGFKIYYDGSANILHKESMSTGKNSPLKMYYQTRNRLWFMKRHYPKNDLFFKSFIFSFVIPKKLIELLVFGDWNLAKAFYKGVKDGLNPTITN</sequence>
<feature type="domain" description="Glycosyltransferase 2-like" evidence="4">
    <location>
        <begin position="22"/>
        <end position="192"/>
    </location>
</feature>
<dbReference type="OrthoDB" id="9771846at2"/>
<gene>
    <name evidence="5" type="ORF">BC781_107107</name>
</gene>
<proteinExistence type="inferred from homology"/>
<dbReference type="PANTHER" id="PTHR43179:SF12">
    <property type="entry name" value="GALACTOFURANOSYLTRANSFERASE GLFT2"/>
    <property type="match status" value="1"/>
</dbReference>
<dbReference type="CDD" id="cd04186">
    <property type="entry name" value="GT_2_like_c"/>
    <property type="match status" value="1"/>
</dbReference>
<protein>
    <recommendedName>
        <fullName evidence="4">Glycosyltransferase 2-like domain-containing protein</fullName>
    </recommendedName>
</protein>
<dbReference type="GO" id="GO:0016757">
    <property type="term" value="F:glycosyltransferase activity"/>
    <property type="evidence" value="ECO:0007669"/>
    <property type="project" value="UniProtKB-KW"/>
</dbReference>
<organism evidence="5 6">
    <name type="scientific">Sediminitomix flava</name>
    <dbReference type="NCBI Taxonomy" id="379075"/>
    <lineage>
        <taxon>Bacteria</taxon>
        <taxon>Pseudomonadati</taxon>
        <taxon>Bacteroidota</taxon>
        <taxon>Cytophagia</taxon>
        <taxon>Cytophagales</taxon>
        <taxon>Flammeovirgaceae</taxon>
        <taxon>Sediminitomix</taxon>
    </lineage>
</organism>
<name>A0A315Z5G7_SEDFL</name>
<dbReference type="Gene3D" id="3.90.550.10">
    <property type="entry name" value="Spore Coat Polysaccharide Biosynthesis Protein SpsA, Chain A"/>
    <property type="match status" value="1"/>
</dbReference>
<dbReference type="AlphaFoldDB" id="A0A315Z5G7"/>
<reference evidence="5 6" key="1">
    <citation type="submission" date="2018-03" db="EMBL/GenBank/DDBJ databases">
        <title>Genomic Encyclopedia of Archaeal and Bacterial Type Strains, Phase II (KMG-II): from individual species to whole genera.</title>
        <authorList>
            <person name="Goeker M."/>
        </authorList>
    </citation>
    <scope>NUCLEOTIDE SEQUENCE [LARGE SCALE GENOMIC DNA]</scope>
    <source>
        <strain evidence="5 6">DSM 28229</strain>
    </source>
</reference>
<dbReference type="RefSeq" id="WP_109621657.1">
    <property type="nucleotide sequence ID" value="NZ_QGDO01000007.1"/>
</dbReference>
<evidence type="ECO:0000256" key="1">
    <source>
        <dbReference type="ARBA" id="ARBA00006739"/>
    </source>
</evidence>
<dbReference type="PANTHER" id="PTHR43179">
    <property type="entry name" value="RHAMNOSYLTRANSFERASE WBBL"/>
    <property type="match status" value="1"/>
</dbReference>
<dbReference type="Pfam" id="PF00535">
    <property type="entry name" value="Glycos_transf_2"/>
    <property type="match status" value="1"/>
</dbReference>
<evidence type="ECO:0000259" key="4">
    <source>
        <dbReference type="Pfam" id="PF00535"/>
    </source>
</evidence>
<evidence type="ECO:0000313" key="6">
    <source>
        <dbReference type="Proteomes" id="UP000245535"/>
    </source>
</evidence>
<evidence type="ECO:0000313" key="5">
    <source>
        <dbReference type="EMBL" id="PWJ38517.1"/>
    </source>
</evidence>
<keyword evidence="6" id="KW-1185">Reference proteome</keyword>
<evidence type="ECO:0000256" key="2">
    <source>
        <dbReference type="ARBA" id="ARBA00022676"/>
    </source>
</evidence>
<comment type="similarity">
    <text evidence="1">Belongs to the glycosyltransferase 2 family.</text>
</comment>
<dbReference type="InterPro" id="IPR001173">
    <property type="entry name" value="Glyco_trans_2-like"/>
</dbReference>
<evidence type="ECO:0000256" key="3">
    <source>
        <dbReference type="ARBA" id="ARBA00022679"/>
    </source>
</evidence>
<comment type="caution">
    <text evidence="5">The sequence shown here is derived from an EMBL/GenBank/DDBJ whole genome shotgun (WGS) entry which is preliminary data.</text>
</comment>
<accession>A0A315Z5G7</accession>
<dbReference type="SUPFAM" id="SSF53448">
    <property type="entry name" value="Nucleotide-diphospho-sugar transferases"/>
    <property type="match status" value="1"/>
</dbReference>
<keyword evidence="3" id="KW-0808">Transferase</keyword>
<dbReference type="InterPro" id="IPR029044">
    <property type="entry name" value="Nucleotide-diphossugar_trans"/>
</dbReference>
<dbReference type="Proteomes" id="UP000245535">
    <property type="component" value="Unassembled WGS sequence"/>
</dbReference>
<keyword evidence="2" id="KW-0328">Glycosyltransferase</keyword>